<name>A0ABU7JT49_9NOCA</name>
<comment type="caution">
    <text evidence="3">The sequence shown here is derived from an EMBL/GenBank/DDBJ whole genome shotgun (WGS) entry which is preliminary data.</text>
</comment>
<evidence type="ECO:0000259" key="2">
    <source>
        <dbReference type="Pfam" id="PF12172"/>
    </source>
</evidence>
<evidence type="ECO:0000259" key="1">
    <source>
        <dbReference type="Pfam" id="PF01796"/>
    </source>
</evidence>
<proteinExistence type="predicted"/>
<dbReference type="Pfam" id="PF12172">
    <property type="entry name" value="zf-ChsH2"/>
    <property type="match status" value="1"/>
</dbReference>
<evidence type="ECO:0000313" key="4">
    <source>
        <dbReference type="Proteomes" id="UP001331936"/>
    </source>
</evidence>
<dbReference type="SUPFAM" id="SSF50249">
    <property type="entry name" value="Nucleic acid-binding proteins"/>
    <property type="match status" value="1"/>
</dbReference>
<accession>A0ABU7JT49</accession>
<dbReference type="InterPro" id="IPR022002">
    <property type="entry name" value="ChsH2_Znr"/>
</dbReference>
<feature type="domain" description="ChsH2 rubredoxin-like zinc ribbon" evidence="2">
    <location>
        <begin position="36"/>
        <end position="70"/>
    </location>
</feature>
<dbReference type="Proteomes" id="UP001331936">
    <property type="component" value="Unassembled WGS sequence"/>
</dbReference>
<protein>
    <submittedName>
        <fullName evidence="3">OB-fold domain-containing protein</fullName>
    </submittedName>
</protein>
<dbReference type="Pfam" id="PF01796">
    <property type="entry name" value="OB_ChsH2_C"/>
    <property type="match status" value="1"/>
</dbReference>
<sequence length="168" mass="17648">MSATAAAAAATTAVSTPAVQERLRPLVAERGSSGFFEAAANGEIAILTCEDCGRRIHLPRPRCVYCGSTAVLWKPAPRTGTVYCHTIVEHQVHPLFPVPYTVIVIDLDGEADGVRLIGNLPGRVDVAAGTPVRSSFENLGADASGNPVVLPVWEIDTERAAATSGESR</sequence>
<organism evidence="3 4">
    <name type="scientific">Rhodococcus chondri</name>
    <dbReference type="NCBI Taxonomy" id="3065941"/>
    <lineage>
        <taxon>Bacteria</taxon>
        <taxon>Bacillati</taxon>
        <taxon>Actinomycetota</taxon>
        <taxon>Actinomycetes</taxon>
        <taxon>Mycobacteriales</taxon>
        <taxon>Nocardiaceae</taxon>
        <taxon>Rhodococcus</taxon>
    </lineage>
</organism>
<dbReference type="InterPro" id="IPR052513">
    <property type="entry name" value="Thioester_dehydratase-like"/>
</dbReference>
<feature type="domain" description="ChsH2 C-terminal OB-fold" evidence="1">
    <location>
        <begin position="73"/>
        <end position="136"/>
    </location>
</feature>
<dbReference type="PANTHER" id="PTHR34075:SF5">
    <property type="entry name" value="BLR3430 PROTEIN"/>
    <property type="match status" value="1"/>
</dbReference>
<reference evidence="3 4" key="1">
    <citation type="submission" date="2023-08" db="EMBL/GenBank/DDBJ databases">
        <authorList>
            <person name="Girao M."/>
            <person name="Carvalho M.F."/>
        </authorList>
    </citation>
    <scope>NUCLEOTIDE SEQUENCE [LARGE SCALE GENOMIC DNA]</scope>
    <source>
        <strain evidence="3 4">CC-R104</strain>
    </source>
</reference>
<dbReference type="InterPro" id="IPR002878">
    <property type="entry name" value="ChsH2_C"/>
</dbReference>
<keyword evidence="4" id="KW-1185">Reference proteome</keyword>
<gene>
    <name evidence="3" type="ORF">Q8814_13915</name>
</gene>
<evidence type="ECO:0000313" key="3">
    <source>
        <dbReference type="EMBL" id="MEE2033197.1"/>
    </source>
</evidence>
<dbReference type="RefSeq" id="WP_330152610.1">
    <property type="nucleotide sequence ID" value="NZ_JAUZMZ010000072.1"/>
</dbReference>
<dbReference type="InterPro" id="IPR012340">
    <property type="entry name" value="NA-bd_OB-fold"/>
</dbReference>
<dbReference type="PANTHER" id="PTHR34075">
    <property type="entry name" value="BLR3430 PROTEIN"/>
    <property type="match status" value="1"/>
</dbReference>
<dbReference type="EMBL" id="JAUZMZ010000072">
    <property type="protein sequence ID" value="MEE2033197.1"/>
    <property type="molecule type" value="Genomic_DNA"/>
</dbReference>